<proteinExistence type="predicted"/>
<name>A0A5B7JEU6_PORTR</name>
<comment type="caution">
    <text evidence="2">The sequence shown here is derived from an EMBL/GenBank/DDBJ whole genome shotgun (WGS) entry which is preliminary data.</text>
</comment>
<accession>A0A5B7JEU6</accession>
<keyword evidence="3" id="KW-1185">Reference proteome</keyword>
<feature type="region of interest" description="Disordered" evidence="1">
    <location>
        <begin position="49"/>
        <end position="71"/>
    </location>
</feature>
<sequence length="91" mass="9988">MTNNPMALLLPPRRPPDVIRHSIINSGEPSLTPCRRHCPLPLPVPQMPQHRSPSLCHAPQPPGSVASGGARKKPTRCVMLRVVLCWIGCRC</sequence>
<evidence type="ECO:0000256" key="1">
    <source>
        <dbReference type="SAM" id="MobiDB-lite"/>
    </source>
</evidence>
<evidence type="ECO:0000313" key="2">
    <source>
        <dbReference type="EMBL" id="MPC90874.1"/>
    </source>
</evidence>
<reference evidence="2 3" key="1">
    <citation type="submission" date="2019-05" db="EMBL/GenBank/DDBJ databases">
        <title>Another draft genome of Portunus trituberculatus and its Hox gene families provides insights of decapod evolution.</title>
        <authorList>
            <person name="Jeong J.-H."/>
            <person name="Song I."/>
            <person name="Kim S."/>
            <person name="Choi T."/>
            <person name="Kim D."/>
            <person name="Ryu S."/>
            <person name="Kim W."/>
        </authorList>
    </citation>
    <scope>NUCLEOTIDE SEQUENCE [LARGE SCALE GENOMIC DNA]</scope>
    <source>
        <tissue evidence="2">Muscle</tissue>
    </source>
</reference>
<organism evidence="2 3">
    <name type="scientific">Portunus trituberculatus</name>
    <name type="common">Swimming crab</name>
    <name type="synonym">Neptunus trituberculatus</name>
    <dbReference type="NCBI Taxonomy" id="210409"/>
    <lineage>
        <taxon>Eukaryota</taxon>
        <taxon>Metazoa</taxon>
        <taxon>Ecdysozoa</taxon>
        <taxon>Arthropoda</taxon>
        <taxon>Crustacea</taxon>
        <taxon>Multicrustacea</taxon>
        <taxon>Malacostraca</taxon>
        <taxon>Eumalacostraca</taxon>
        <taxon>Eucarida</taxon>
        <taxon>Decapoda</taxon>
        <taxon>Pleocyemata</taxon>
        <taxon>Brachyura</taxon>
        <taxon>Eubrachyura</taxon>
        <taxon>Portunoidea</taxon>
        <taxon>Portunidae</taxon>
        <taxon>Portuninae</taxon>
        <taxon>Portunus</taxon>
    </lineage>
</organism>
<gene>
    <name evidence="2" type="ORF">E2C01_085878</name>
</gene>
<dbReference type="AlphaFoldDB" id="A0A5B7JEU6"/>
<dbReference type="EMBL" id="VSRR010085866">
    <property type="protein sequence ID" value="MPC90874.1"/>
    <property type="molecule type" value="Genomic_DNA"/>
</dbReference>
<protein>
    <submittedName>
        <fullName evidence="2">Uncharacterized protein</fullName>
    </submittedName>
</protein>
<evidence type="ECO:0000313" key="3">
    <source>
        <dbReference type="Proteomes" id="UP000324222"/>
    </source>
</evidence>
<dbReference type="Proteomes" id="UP000324222">
    <property type="component" value="Unassembled WGS sequence"/>
</dbReference>